<dbReference type="EMBL" id="UOFL01000212">
    <property type="protein sequence ID" value="VAW81061.1"/>
    <property type="molecule type" value="Genomic_DNA"/>
</dbReference>
<keyword evidence="1" id="KW-0812">Transmembrane</keyword>
<keyword evidence="1" id="KW-0472">Membrane</keyword>
<keyword evidence="1" id="KW-1133">Transmembrane helix</keyword>
<feature type="transmembrane region" description="Helical" evidence="1">
    <location>
        <begin position="37"/>
        <end position="56"/>
    </location>
</feature>
<dbReference type="AlphaFoldDB" id="A0A3B0YNS4"/>
<evidence type="ECO:0000313" key="2">
    <source>
        <dbReference type="EMBL" id="VAW81061.1"/>
    </source>
</evidence>
<sequence length="60" mass="7061">MFFLKIIMAALLVYLAIRLWPVAKEHYKNGPKGTSKQWINFVMLMGGMFVFVYFLISMVR</sequence>
<gene>
    <name evidence="2" type="ORF">MNBD_GAMMA12-3417</name>
</gene>
<name>A0A3B0YNS4_9ZZZZ</name>
<protein>
    <submittedName>
        <fullName evidence="2">Uncharacterized protein</fullName>
    </submittedName>
</protein>
<organism evidence="2">
    <name type="scientific">hydrothermal vent metagenome</name>
    <dbReference type="NCBI Taxonomy" id="652676"/>
    <lineage>
        <taxon>unclassified sequences</taxon>
        <taxon>metagenomes</taxon>
        <taxon>ecological metagenomes</taxon>
    </lineage>
</organism>
<reference evidence="2" key="1">
    <citation type="submission" date="2018-06" db="EMBL/GenBank/DDBJ databases">
        <authorList>
            <person name="Zhirakovskaya E."/>
        </authorList>
    </citation>
    <scope>NUCLEOTIDE SEQUENCE</scope>
</reference>
<evidence type="ECO:0000256" key="1">
    <source>
        <dbReference type="SAM" id="Phobius"/>
    </source>
</evidence>
<proteinExistence type="predicted"/>
<accession>A0A3B0YNS4</accession>